<dbReference type="GO" id="GO:0006508">
    <property type="term" value="P:proteolysis"/>
    <property type="evidence" value="ECO:0007669"/>
    <property type="project" value="UniProtKB-KW"/>
</dbReference>
<evidence type="ECO:0000313" key="10">
    <source>
        <dbReference type="Proteomes" id="UP001356170"/>
    </source>
</evidence>
<dbReference type="CDD" id="cd03404">
    <property type="entry name" value="SPFH_HflK"/>
    <property type="match status" value="1"/>
</dbReference>
<feature type="compositionally biased region" description="Low complexity" evidence="7">
    <location>
        <begin position="1"/>
        <end position="15"/>
    </location>
</feature>
<feature type="compositionally biased region" description="Low complexity" evidence="7">
    <location>
        <begin position="336"/>
        <end position="352"/>
    </location>
</feature>
<dbReference type="SMART" id="SM00244">
    <property type="entry name" value="PHB"/>
    <property type="match status" value="1"/>
</dbReference>
<keyword evidence="5" id="KW-0472">Membrane</keyword>
<proteinExistence type="inferred from homology"/>
<evidence type="ECO:0000256" key="4">
    <source>
        <dbReference type="ARBA" id="ARBA00022989"/>
    </source>
</evidence>
<name>A0ABU7V153_9GAMM</name>
<evidence type="ECO:0000259" key="8">
    <source>
        <dbReference type="SMART" id="SM00244"/>
    </source>
</evidence>
<comment type="subunit">
    <text evidence="6">HflC and HflK may interact to form a multimeric complex.</text>
</comment>
<dbReference type="PRINTS" id="PR00721">
    <property type="entry name" value="STOMATIN"/>
</dbReference>
<keyword evidence="9" id="KW-0378">Hydrolase</keyword>
<dbReference type="GO" id="GO:0008233">
    <property type="term" value="F:peptidase activity"/>
    <property type="evidence" value="ECO:0007669"/>
    <property type="project" value="UniProtKB-KW"/>
</dbReference>
<evidence type="ECO:0000256" key="5">
    <source>
        <dbReference type="ARBA" id="ARBA00023136"/>
    </source>
</evidence>
<dbReference type="InterPro" id="IPR010201">
    <property type="entry name" value="HflK"/>
</dbReference>
<dbReference type="Pfam" id="PF01145">
    <property type="entry name" value="Band_7"/>
    <property type="match status" value="1"/>
</dbReference>
<evidence type="ECO:0000256" key="1">
    <source>
        <dbReference type="ARBA" id="ARBA00004167"/>
    </source>
</evidence>
<reference evidence="9 10" key="1">
    <citation type="submission" date="2024-01" db="EMBL/GenBank/DDBJ databases">
        <title>Novel species of the genus Luteimonas isolated from rivers.</title>
        <authorList>
            <person name="Lu H."/>
        </authorList>
    </citation>
    <scope>NUCLEOTIDE SEQUENCE [LARGE SCALE GENOMIC DNA]</scope>
    <source>
        <strain evidence="9 10">FXH3W</strain>
    </source>
</reference>
<dbReference type="SUPFAM" id="SSF117892">
    <property type="entry name" value="Band 7/SPFH domain"/>
    <property type="match status" value="1"/>
</dbReference>
<keyword evidence="10" id="KW-1185">Reference proteome</keyword>
<sequence length="366" mass="39338">MVWNPPGSNQSPNNGSSGGRGKKPRSPLDRLLAIMGANNGGSGPGDFGGMDERWMRWLPIAVPVILIALSSTVLVTEQERGVVSRFGAYSRSLSPGIHFKLPWPIESAQTLNATKIQSMSRTVPVLTNDENIVQVEVNVQYRVKDPKQYLFGTRSADEVLEQATLSTVREQVGHNTLDTVLGSRGAIAVLARTNLQKSLDAYRTGLVVTGLNLPNARPPDEVKPAFDDVNSAQQDKDRLVSLAQAYKAKVVPEARGEAAKLRTAAEGYRQSTIAAAQGDAARFNELVPAYKGAPEATRKRLWLDTVAEVVSKNRVVLSGDSKPILYVPNAPTEPTAKAVQPDAAAVNAATEADATRPIRATRAGRD</sequence>
<feature type="region of interest" description="Disordered" evidence="7">
    <location>
        <begin position="1"/>
        <end position="26"/>
    </location>
</feature>
<feature type="region of interest" description="Disordered" evidence="7">
    <location>
        <begin position="335"/>
        <end position="366"/>
    </location>
</feature>
<keyword evidence="9" id="KW-0645">Protease</keyword>
<evidence type="ECO:0000256" key="3">
    <source>
        <dbReference type="ARBA" id="ARBA00022692"/>
    </source>
</evidence>
<dbReference type="InterPro" id="IPR001972">
    <property type="entry name" value="Stomatin_HflK_fam"/>
</dbReference>
<dbReference type="EMBL" id="JAZHBO010000002">
    <property type="protein sequence ID" value="MEF2155781.1"/>
    <property type="molecule type" value="Genomic_DNA"/>
</dbReference>
<gene>
    <name evidence="9" type="primary">hflK</name>
    <name evidence="9" type="ORF">V3390_05965</name>
</gene>
<dbReference type="RefSeq" id="WP_331690040.1">
    <property type="nucleotide sequence ID" value="NZ_JAZHBN010000007.1"/>
</dbReference>
<evidence type="ECO:0000256" key="7">
    <source>
        <dbReference type="SAM" id="MobiDB-lite"/>
    </source>
</evidence>
<keyword evidence="3" id="KW-0812">Transmembrane</keyword>
<dbReference type="Proteomes" id="UP001356170">
    <property type="component" value="Unassembled WGS sequence"/>
</dbReference>
<protein>
    <recommendedName>
        <fullName evidence="6">Protein HflK</fullName>
    </recommendedName>
</protein>
<evidence type="ECO:0000256" key="2">
    <source>
        <dbReference type="ARBA" id="ARBA00006971"/>
    </source>
</evidence>
<keyword evidence="4" id="KW-1133">Transmembrane helix</keyword>
<evidence type="ECO:0000313" key="9">
    <source>
        <dbReference type="EMBL" id="MEF2155781.1"/>
    </source>
</evidence>
<comment type="subcellular location">
    <subcellularLocation>
        <location evidence="1">Membrane</location>
        <topology evidence="1">Single-pass membrane protein</topology>
    </subcellularLocation>
</comment>
<organism evidence="9 10">
    <name type="scientific">Aquilutibacter rugosus</name>
    <dbReference type="NCBI Taxonomy" id="3115820"/>
    <lineage>
        <taxon>Bacteria</taxon>
        <taxon>Pseudomonadati</taxon>
        <taxon>Pseudomonadota</taxon>
        <taxon>Gammaproteobacteria</taxon>
        <taxon>Lysobacterales</taxon>
        <taxon>Lysobacteraceae</taxon>
        <taxon>Aquilutibacter</taxon>
    </lineage>
</organism>
<comment type="function">
    <text evidence="6">HflC and HflK could encode or regulate a protease.</text>
</comment>
<dbReference type="InterPro" id="IPR050710">
    <property type="entry name" value="Band7/mec-2_domain"/>
</dbReference>
<dbReference type="PANTHER" id="PTHR43327:SF2">
    <property type="entry name" value="MODULATOR OF FTSH PROTEASE HFLK"/>
    <property type="match status" value="1"/>
</dbReference>
<dbReference type="NCBIfam" id="TIGR01933">
    <property type="entry name" value="hflK"/>
    <property type="match status" value="1"/>
</dbReference>
<dbReference type="InterPro" id="IPR001107">
    <property type="entry name" value="Band_7"/>
</dbReference>
<dbReference type="InterPro" id="IPR036013">
    <property type="entry name" value="Band_7/SPFH_dom_sf"/>
</dbReference>
<dbReference type="PANTHER" id="PTHR43327">
    <property type="entry name" value="STOMATIN-LIKE PROTEIN 2, MITOCHONDRIAL"/>
    <property type="match status" value="1"/>
</dbReference>
<comment type="similarity">
    <text evidence="2 6">Belongs to the band 7/mec-2 family. HflK subfamily.</text>
</comment>
<evidence type="ECO:0000256" key="6">
    <source>
        <dbReference type="RuleBase" id="RU364113"/>
    </source>
</evidence>
<dbReference type="Gene3D" id="3.30.479.30">
    <property type="entry name" value="Band 7 domain"/>
    <property type="match status" value="1"/>
</dbReference>
<accession>A0ABU7V153</accession>
<feature type="domain" description="Band 7" evidence="8">
    <location>
        <begin position="70"/>
        <end position="230"/>
    </location>
</feature>
<comment type="caution">
    <text evidence="9">The sequence shown here is derived from an EMBL/GenBank/DDBJ whole genome shotgun (WGS) entry which is preliminary data.</text>
</comment>